<comment type="caution">
    <text evidence="2">The sequence shown here is derived from an EMBL/GenBank/DDBJ whole genome shotgun (WGS) entry which is preliminary data.</text>
</comment>
<protein>
    <submittedName>
        <fullName evidence="2">Uncharacterized protein</fullName>
    </submittedName>
</protein>
<evidence type="ECO:0000313" key="3">
    <source>
        <dbReference type="Proteomes" id="UP001157418"/>
    </source>
</evidence>
<name>A0AAU9MA91_9ASTR</name>
<gene>
    <name evidence="2" type="ORF">LVIROSA_LOCUS9772</name>
</gene>
<reference evidence="2 3" key="1">
    <citation type="submission" date="2022-01" db="EMBL/GenBank/DDBJ databases">
        <authorList>
            <person name="Xiong W."/>
            <person name="Schranz E."/>
        </authorList>
    </citation>
    <scope>NUCLEOTIDE SEQUENCE [LARGE SCALE GENOMIC DNA]</scope>
</reference>
<organism evidence="2 3">
    <name type="scientific">Lactuca virosa</name>
    <dbReference type="NCBI Taxonomy" id="75947"/>
    <lineage>
        <taxon>Eukaryota</taxon>
        <taxon>Viridiplantae</taxon>
        <taxon>Streptophyta</taxon>
        <taxon>Embryophyta</taxon>
        <taxon>Tracheophyta</taxon>
        <taxon>Spermatophyta</taxon>
        <taxon>Magnoliopsida</taxon>
        <taxon>eudicotyledons</taxon>
        <taxon>Gunneridae</taxon>
        <taxon>Pentapetalae</taxon>
        <taxon>asterids</taxon>
        <taxon>campanulids</taxon>
        <taxon>Asterales</taxon>
        <taxon>Asteraceae</taxon>
        <taxon>Cichorioideae</taxon>
        <taxon>Cichorieae</taxon>
        <taxon>Lactucinae</taxon>
        <taxon>Lactuca</taxon>
    </lineage>
</organism>
<feature type="region of interest" description="Disordered" evidence="1">
    <location>
        <begin position="65"/>
        <end position="85"/>
    </location>
</feature>
<keyword evidence="3" id="KW-1185">Reference proteome</keyword>
<sequence>MLKGRCRILLQVHDFQQTAIHQWKKKEFINGEENELLNEEASSSCSPAQICMKKLQFQEELGKVTNGSGIGKGKIKSLGGGNSCN</sequence>
<evidence type="ECO:0000313" key="2">
    <source>
        <dbReference type="EMBL" id="CAH1422441.1"/>
    </source>
</evidence>
<dbReference type="AlphaFoldDB" id="A0AAU9MA91"/>
<accession>A0AAU9MA91</accession>
<evidence type="ECO:0000256" key="1">
    <source>
        <dbReference type="SAM" id="MobiDB-lite"/>
    </source>
</evidence>
<dbReference type="EMBL" id="CAKMRJ010001112">
    <property type="protein sequence ID" value="CAH1422441.1"/>
    <property type="molecule type" value="Genomic_DNA"/>
</dbReference>
<dbReference type="Proteomes" id="UP001157418">
    <property type="component" value="Unassembled WGS sequence"/>
</dbReference>
<proteinExistence type="predicted"/>
<feature type="compositionally biased region" description="Gly residues" evidence="1">
    <location>
        <begin position="68"/>
        <end position="85"/>
    </location>
</feature>